<evidence type="ECO:0000256" key="1">
    <source>
        <dbReference type="PROSITE-ProRule" id="PRU00042"/>
    </source>
</evidence>
<dbReference type="PROSITE" id="PS50157">
    <property type="entry name" value="ZINC_FINGER_C2H2_2"/>
    <property type="match status" value="5"/>
</dbReference>
<feature type="domain" description="C2H2-type" evidence="3">
    <location>
        <begin position="224"/>
        <end position="251"/>
    </location>
</feature>
<feature type="domain" description="C2H2-type" evidence="3">
    <location>
        <begin position="252"/>
        <end position="279"/>
    </location>
</feature>
<dbReference type="InterPro" id="IPR013087">
    <property type="entry name" value="Znf_C2H2_type"/>
</dbReference>
<dbReference type="SUPFAM" id="SSF57667">
    <property type="entry name" value="beta-beta-alpha zinc fingers"/>
    <property type="match status" value="3"/>
</dbReference>
<feature type="non-terminal residue" evidence="4">
    <location>
        <position position="1"/>
    </location>
</feature>
<keyword evidence="1" id="KW-0479">Metal-binding</keyword>
<feature type="domain" description="C2H2-type" evidence="3">
    <location>
        <begin position="280"/>
        <end position="307"/>
    </location>
</feature>
<feature type="domain" description="C2H2-type" evidence="3">
    <location>
        <begin position="308"/>
        <end position="333"/>
    </location>
</feature>
<sequence>QISGCYTSSEQTSRELFLRTKTQLELLPHDSGGRNMDSKSGEQTTFSKRTLSTSYEQSLESNKPDTAHHLTLAPMVQQGTTTEPRSNFPMVHPDVMERPLFHPSAFHPVHHLPPGFLHFSPAHGIFPPRPLSSPYLTGSPHSNVPAYGPPPPVLYGNGVPFLHSVPPYMHKLVNPAVVVANRNTPREHFASDDGPKKCPVCGKSYARMSTLRLHLRTHSGEKPYQCLVCLKSFSQAANLTAHFRIHSGEKPFKCHICNRQFSQSSSVTTHMRTHNGERPYRCHICTKAFADSSTLTKHMRTHTGEKPYQCDICFQRFSQSGNLNRHKRIHMDL</sequence>
<feature type="compositionally biased region" description="Basic and acidic residues" evidence="2">
    <location>
        <begin position="27"/>
        <end position="40"/>
    </location>
</feature>
<dbReference type="Proteomes" id="UP001159427">
    <property type="component" value="Unassembled WGS sequence"/>
</dbReference>
<dbReference type="PROSITE" id="PS00028">
    <property type="entry name" value="ZINC_FINGER_C2H2_1"/>
    <property type="match status" value="5"/>
</dbReference>
<protein>
    <recommendedName>
        <fullName evidence="3">C2H2-type domain-containing protein</fullName>
    </recommendedName>
</protein>
<keyword evidence="1" id="KW-0863">Zinc-finger</keyword>
<evidence type="ECO:0000313" key="4">
    <source>
        <dbReference type="EMBL" id="CAH3024605.1"/>
    </source>
</evidence>
<gene>
    <name evidence="4" type="ORF">PEVE_00023409</name>
</gene>
<name>A0ABN8M4Z0_9CNID</name>
<feature type="domain" description="C2H2-type" evidence="3">
    <location>
        <begin position="196"/>
        <end position="223"/>
    </location>
</feature>
<accession>A0ABN8M4Z0</accession>
<keyword evidence="5" id="KW-1185">Reference proteome</keyword>
<dbReference type="SMART" id="SM00355">
    <property type="entry name" value="ZnF_C2H2"/>
    <property type="match status" value="5"/>
</dbReference>
<dbReference type="InterPro" id="IPR036236">
    <property type="entry name" value="Znf_C2H2_sf"/>
</dbReference>
<evidence type="ECO:0000259" key="3">
    <source>
        <dbReference type="PROSITE" id="PS50157"/>
    </source>
</evidence>
<reference evidence="4 5" key="1">
    <citation type="submission" date="2022-05" db="EMBL/GenBank/DDBJ databases">
        <authorList>
            <consortium name="Genoscope - CEA"/>
            <person name="William W."/>
        </authorList>
    </citation>
    <scope>NUCLEOTIDE SEQUENCE [LARGE SCALE GENOMIC DNA]</scope>
</reference>
<keyword evidence="1" id="KW-0862">Zinc</keyword>
<proteinExistence type="predicted"/>
<evidence type="ECO:0000256" key="2">
    <source>
        <dbReference type="SAM" id="MobiDB-lite"/>
    </source>
</evidence>
<comment type="caution">
    <text evidence="4">The sequence shown here is derived from an EMBL/GenBank/DDBJ whole genome shotgun (WGS) entry which is preliminary data.</text>
</comment>
<dbReference type="PANTHER" id="PTHR46451:SF1">
    <property type="entry name" value="RAS-RESPONSIVE ELEMENT-BINDING PROTEIN 1"/>
    <property type="match status" value="1"/>
</dbReference>
<dbReference type="Pfam" id="PF00096">
    <property type="entry name" value="zf-C2H2"/>
    <property type="match status" value="5"/>
</dbReference>
<feature type="region of interest" description="Disordered" evidence="2">
    <location>
        <begin position="27"/>
        <end position="68"/>
    </location>
</feature>
<dbReference type="EMBL" id="CALNXI010000310">
    <property type="protein sequence ID" value="CAH3024605.1"/>
    <property type="molecule type" value="Genomic_DNA"/>
</dbReference>
<organism evidence="4 5">
    <name type="scientific">Porites evermanni</name>
    <dbReference type="NCBI Taxonomy" id="104178"/>
    <lineage>
        <taxon>Eukaryota</taxon>
        <taxon>Metazoa</taxon>
        <taxon>Cnidaria</taxon>
        <taxon>Anthozoa</taxon>
        <taxon>Hexacorallia</taxon>
        <taxon>Scleractinia</taxon>
        <taxon>Fungiina</taxon>
        <taxon>Poritidae</taxon>
        <taxon>Porites</taxon>
    </lineage>
</organism>
<feature type="compositionally biased region" description="Polar residues" evidence="2">
    <location>
        <begin position="41"/>
        <end position="61"/>
    </location>
</feature>
<dbReference type="Gene3D" id="3.30.160.60">
    <property type="entry name" value="Classic Zinc Finger"/>
    <property type="match status" value="5"/>
</dbReference>
<dbReference type="InterPro" id="IPR052795">
    <property type="entry name" value="RREB1"/>
</dbReference>
<evidence type="ECO:0000313" key="5">
    <source>
        <dbReference type="Proteomes" id="UP001159427"/>
    </source>
</evidence>
<dbReference type="PANTHER" id="PTHR46451">
    <property type="entry name" value="RAS-RESPONSIVE ELEMENT-BINDING PROTEIN 1"/>
    <property type="match status" value="1"/>
</dbReference>